<protein>
    <recommendedName>
        <fullName evidence="4">Neutral/alkaline non-lysosomal ceramidase, N-terminal</fullName>
    </recommendedName>
</protein>
<evidence type="ECO:0000313" key="2">
    <source>
        <dbReference type="EMBL" id="SFE81700.1"/>
    </source>
</evidence>
<dbReference type="RefSeq" id="WP_096327316.1">
    <property type="nucleotide sequence ID" value="NZ_FOMX01000020.1"/>
</dbReference>
<dbReference type="Proteomes" id="UP000199400">
    <property type="component" value="Unassembled WGS sequence"/>
</dbReference>
<accession>A0A1I2DP25</accession>
<feature type="compositionally biased region" description="Low complexity" evidence="1">
    <location>
        <begin position="33"/>
        <end position="86"/>
    </location>
</feature>
<dbReference type="AlphaFoldDB" id="A0A1I2DP25"/>
<evidence type="ECO:0000256" key="1">
    <source>
        <dbReference type="SAM" id="MobiDB-lite"/>
    </source>
</evidence>
<reference evidence="3" key="1">
    <citation type="submission" date="2016-10" db="EMBL/GenBank/DDBJ databases">
        <authorList>
            <person name="Varghese N."/>
            <person name="Submissions S."/>
        </authorList>
    </citation>
    <scope>NUCLEOTIDE SEQUENCE [LARGE SCALE GENOMIC DNA]</scope>
    <source>
        <strain evidence="3">ATCC 25963</strain>
    </source>
</reference>
<evidence type="ECO:0000313" key="3">
    <source>
        <dbReference type="Proteomes" id="UP000199400"/>
    </source>
</evidence>
<dbReference type="OrthoDB" id="622550at2"/>
<proteinExistence type="predicted"/>
<name>A0A1I2DP25_9BACT</name>
<feature type="region of interest" description="Disordered" evidence="1">
    <location>
        <begin position="33"/>
        <end position="110"/>
    </location>
</feature>
<dbReference type="STRING" id="54.SAMN02745121_05617"/>
<keyword evidence="3" id="KW-1185">Reference proteome</keyword>
<organism evidence="2 3">
    <name type="scientific">Nannocystis exedens</name>
    <dbReference type="NCBI Taxonomy" id="54"/>
    <lineage>
        <taxon>Bacteria</taxon>
        <taxon>Pseudomonadati</taxon>
        <taxon>Myxococcota</taxon>
        <taxon>Polyangia</taxon>
        <taxon>Nannocystales</taxon>
        <taxon>Nannocystaceae</taxon>
        <taxon>Nannocystis</taxon>
    </lineage>
</organism>
<gene>
    <name evidence="2" type="ORF">SAMN02745121_05617</name>
</gene>
<evidence type="ECO:0008006" key="4">
    <source>
        <dbReference type="Google" id="ProtNLM"/>
    </source>
</evidence>
<dbReference type="EMBL" id="FOMX01000020">
    <property type="protein sequence ID" value="SFE81700.1"/>
    <property type="molecule type" value="Genomic_DNA"/>
</dbReference>
<sequence length="635" mass="67623">MTLPPITLRGSSRILALAGLTLGGCLDPTAGGDDASATAATATGGVTNSPGTAAPTSDPPTSTTTPGTATSPTSTGEPTTTDGTTGDPPPEPPDLWCPDGPQGGCAAQPDAPLEAGAAVLSILPHCWEKWVDVDMDNAWKPADDMLLDCGCDQKCPGDPGYTGPDMGEGDGELQPLFMAGFGHDRPAYGVRDATHGLVGAGDGLWARAVAFRQGESTLAIVAIDTVGYFNNDVEAIREMLPAQDIDLDYLIVHATHNHEGPDTMGLWGEDLFTSGYSPEYRQQVRETIAEAIVGAFKDMREVASMRVGEVDVSTYHPKGMANLIRDSRDPWIVDETISAAHLIDTEGMPIATLVNYGCHPETLADDNYLVTSDFVHALRRTVETGSEWQTAAGKPGLGGPAIYINGAVGGMMTTLGVNVENPDGETYQAASFEKADSVGQMLGEMALDAVAMGEEITGPALRFAAKRFRAGVRNTNFKLMFDQKVLEREVFNADMPGEEEIETEMALVELGPIQMLTVPGELLPELAIGGYDGSHVNADGVPLIKPDNVNPPDLRAAPKGPYLEDRMGLVYRWIVGLGNDELGYIIPEYDFELAETMPWINEAEGNHYEETNSLGPDMAALVDQFADLLIHWSKS</sequence>